<keyword evidence="2 3" id="KW-0378">Hydrolase</keyword>
<dbReference type="CDD" id="cd03424">
    <property type="entry name" value="NUDIX_ADPRase_Nudt5_UGPPase_Nudt14"/>
    <property type="match status" value="1"/>
</dbReference>
<name>A0A916Q7M9_9FIRM</name>
<dbReference type="InterPro" id="IPR000086">
    <property type="entry name" value="NUDIX_hydrolase_dom"/>
</dbReference>
<dbReference type="SUPFAM" id="SSF55811">
    <property type="entry name" value="Nudix"/>
    <property type="match status" value="1"/>
</dbReference>
<dbReference type="PANTHER" id="PTHR11839:SF18">
    <property type="entry name" value="NUDIX HYDROLASE DOMAIN-CONTAINING PROTEIN"/>
    <property type="match status" value="1"/>
</dbReference>
<evidence type="ECO:0000256" key="2">
    <source>
        <dbReference type="ARBA" id="ARBA00022801"/>
    </source>
</evidence>
<dbReference type="InterPro" id="IPR020084">
    <property type="entry name" value="NUDIX_hydrolase_CS"/>
</dbReference>
<evidence type="ECO:0000256" key="1">
    <source>
        <dbReference type="ARBA" id="ARBA00001946"/>
    </source>
</evidence>
<feature type="domain" description="Nudix hydrolase" evidence="4">
    <location>
        <begin position="38"/>
        <end position="167"/>
    </location>
</feature>
<dbReference type="AlphaFoldDB" id="A0A916Q7M9"/>
<evidence type="ECO:0000313" key="6">
    <source>
        <dbReference type="Proteomes" id="UP000613208"/>
    </source>
</evidence>
<reference evidence="5" key="1">
    <citation type="submission" date="2020-06" db="EMBL/GenBank/DDBJ databases">
        <title>Characterization of fructooligosaccharide metabolism and fructooligosaccharide-degrading enzymes in human commensal butyrate producers.</title>
        <authorList>
            <person name="Tanno H."/>
            <person name="Fujii T."/>
            <person name="Hirano K."/>
            <person name="Maeno S."/>
            <person name="Tonozuka T."/>
            <person name="Sakamoto M."/>
            <person name="Ohkuma M."/>
            <person name="Tochio T."/>
            <person name="Endo A."/>
        </authorList>
    </citation>
    <scope>NUCLEOTIDE SEQUENCE</scope>
    <source>
        <strain evidence="5">JCM 17466</strain>
    </source>
</reference>
<dbReference type="PRINTS" id="PR00502">
    <property type="entry name" value="NUDIXFAMILY"/>
</dbReference>
<dbReference type="Gene3D" id="3.90.79.10">
    <property type="entry name" value="Nucleoside Triphosphate Pyrophosphohydrolase"/>
    <property type="match status" value="1"/>
</dbReference>
<dbReference type="PROSITE" id="PS00893">
    <property type="entry name" value="NUDIX_BOX"/>
    <property type="match status" value="1"/>
</dbReference>
<sequence length="177" mass="19759">MNGYEKIEQRLIHQGKVVGFYEDIVKLPSGKTVVWDLVKHKGAAAVVPVTEKGTILLVKQYRNALDQETLEIPAGGIEPGETPLECVTREIEEETGFKAGHMEHLMTIITAIGFCDEKIPIYVATDLKPSKQHLDEDEFIDVKEFTTDEIREMIFDGRIIDAKTIAGVLGYLSSGKR</sequence>
<comment type="cofactor">
    <cofactor evidence="1">
        <name>Mg(2+)</name>
        <dbReference type="ChEBI" id="CHEBI:18420"/>
    </cofactor>
</comment>
<dbReference type="RefSeq" id="WP_201311392.1">
    <property type="nucleotide sequence ID" value="NZ_BLYI01000043.1"/>
</dbReference>
<proteinExistence type="inferred from homology"/>
<gene>
    <name evidence="5" type="primary">nudF</name>
    <name evidence="5" type="ORF">ANBU17_20440</name>
</gene>
<dbReference type="FunFam" id="3.90.79.10:FF:000024">
    <property type="entry name" value="ADP-ribose pyrophosphatase"/>
    <property type="match status" value="1"/>
</dbReference>
<keyword evidence="6" id="KW-1185">Reference proteome</keyword>
<evidence type="ECO:0000259" key="4">
    <source>
        <dbReference type="PROSITE" id="PS51462"/>
    </source>
</evidence>
<dbReference type="Pfam" id="PF00293">
    <property type="entry name" value="NUDIX"/>
    <property type="match status" value="1"/>
</dbReference>
<dbReference type="Proteomes" id="UP000613208">
    <property type="component" value="Unassembled WGS sequence"/>
</dbReference>
<evidence type="ECO:0000313" key="5">
    <source>
        <dbReference type="EMBL" id="GFO85697.1"/>
    </source>
</evidence>
<evidence type="ECO:0000256" key="3">
    <source>
        <dbReference type="RuleBase" id="RU003476"/>
    </source>
</evidence>
<accession>A0A916Q7M9</accession>
<dbReference type="GO" id="GO:0005829">
    <property type="term" value="C:cytosol"/>
    <property type="evidence" value="ECO:0007669"/>
    <property type="project" value="TreeGrafter"/>
</dbReference>
<comment type="similarity">
    <text evidence="3">Belongs to the Nudix hydrolase family.</text>
</comment>
<dbReference type="PROSITE" id="PS51462">
    <property type="entry name" value="NUDIX"/>
    <property type="match status" value="1"/>
</dbReference>
<organism evidence="5 6">
    <name type="scientific">Anaerostipes butyraticus</name>
    <dbReference type="NCBI Taxonomy" id="645466"/>
    <lineage>
        <taxon>Bacteria</taxon>
        <taxon>Bacillati</taxon>
        <taxon>Bacillota</taxon>
        <taxon>Clostridia</taxon>
        <taxon>Lachnospirales</taxon>
        <taxon>Lachnospiraceae</taxon>
        <taxon>Anaerostipes</taxon>
    </lineage>
</organism>
<dbReference type="InterPro" id="IPR020476">
    <property type="entry name" value="Nudix_hydrolase"/>
</dbReference>
<dbReference type="GO" id="GO:0006753">
    <property type="term" value="P:nucleoside phosphate metabolic process"/>
    <property type="evidence" value="ECO:0007669"/>
    <property type="project" value="TreeGrafter"/>
</dbReference>
<dbReference type="EMBL" id="BLYI01000043">
    <property type="protein sequence ID" value="GFO85697.1"/>
    <property type="molecule type" value="Genomic_DNA"/>
</dbReference>
<protein>
    <submittedName>
        <fullName evidence="5">ADP-ribose pyrophosphatase</fullName>
    </submittedName>
</protein>
<dbReference type="GO" id="GO:0019693">
    <property type="term" value="P:ribose phosphate metabolic process"/>
    <property type="evidence" value="ECO:0007669"/>
    <property type="project" value="TreeGrafter"/>
</dbReference>
<dbReference type="PANTHER" id="PTHR11839">
    <property type="entry name" value="UDP/ADP-SUGAR PYROPHOSPHATASE"/>
    <property type="match status" value="1"/>
</dbReference>
<dbReference type="InterPro" id="IPR015797">
    <property type="entry name" value="NUDIX_hydrolase-like_dom_sf"/>
</dbReference>
<dbReference type="GO" id="GO:0016462">
    <property type="term" value="F:pyrophosphatase activity"/>
    <property type="evidence" value="ECO:0007669"/>
    <property type="project" value="UniProtKB-ARBA"/>
</dbReference>
<comment type="caution">
    <text evidence="5">The sequence shown here is derived from an EMBL/GenBank/DDBJ whole genome shotgun (WGS) entry which is preliminary data.</text>
</comment>